<protein>
    <submittedName>
        <fullName evidence="1">Uncharacterized protein</fullName>
    </submittedName>
</protein>
<comment type="caution">
    <text evidence="1">The sequence shown here is derived from an EMBL/GenBank/DDBJ whole genome shotgun (WGS) entry which is preliminary data.</text>
</comment>
<name>A0A0A3XKB7_BRAJP</name>
<dbReference type="RefSeq" id="WP_041960499.1">
    <property type="nucleotide sequence ID" value="NZ_JRPN01000042.1"/>
</dbReference>
<evidence type="ECO:0000313" key="2">
    <source>
        <dbReference type="Proteomes" id="UP000030377"/>
    </source>
</evidence>
<reference evidence="1 2" key="1">
    <citation type="submission" date="2014-09" db="EMBL/GenBank/DDBJ databases">
        <title>Draft genome of Bradyrhizobium japonicum Is-34.</title>
        <authorList>
            <person name="Tsurumaru H."/>
            <person name="Yamakawa T."/>
            <person name="Hashimoto S."/>
            <person name="Okizaki K."/>
            <person name="Kanesaki Y."/>
            <person name="Yoshikawa H."/>
            <person name="Yajima S."/>
        </authorList>
    </citation>
    <scope>NUCLEOTIDE SEQUENCE [LARGE SCALE GENOMIC DNA]</scope>
    <source>
        <strain evidence="1 2">Is-34</strain>
    </source>
</reference>
<accession>A0A0A3XKB7</accession>
<evidence type="ECO:0000313" key="1">
    <source>
        <dbReference type="EMBL" id="KGT73709.1"/>
    </source>
</evidence>
<dbReference type="Proteomes" id="UP000030377">
    <property type="component" value="Unassembled WGS sequence"/>
</dbReference>
<dbReference type="AlphaFoldDB" id="A0A0A3XKB7"/>
<dbReference type="EMBL" id="JRPN01000042">
    <property type="protein sequence ID" value="KGT73709.1"/>
    <property type="molecule type" value="Genomic_DNA"/>
</dbReference>
<sequence length="353" mass="36967">MHQIDLTAARAAKASERKGLAILAYDNACQDPGAANWRAVADLLRLAIPATKAAPKASAEAPESRFAPWADYAIPQSANGRRLGKSPVLTVTFACGAVVRAPAVSLPGKPLNIGRGLRIAFAYYRARIARTAGAFSADSDIVTIPAIASIACDNGAEFDATDCSERTAEARRGTFDATALAAEAEAIPEKAPDGAVTRAEFWRVHYRIAMAEAEQSGADETPAAELAATVEDCRLRLSGMCNFEIGARRRAIDKAEAEARRQAEAAAKAEAKAARVAAYLERRRARIAAAEAEAPRLRLVTAAEARAEQPAAADVAPAARSAAPRLAARFLASTSLGAPIARLPVAPRFGASA</sequence>
<proteinExistence type="predicted"/>
<gene>
    <name evidence="1" type="ORF">MA20_42950</name>
</gene>
<organism evidence="1 2">
    <name type="scientific">Bradyrhizobium japonicum</name>
    <dbReference type="NCBI Taxonomy" id="375"/>
    <lineage>
        <taxon>Bacteria</taxon>
        <taxon>Pseudomonadati</taxon>
        <taxon>Pseudomonadota</taxon>
        <taxon>Alphaproteobacteria</taxon>
        <taxon>Hyphomicrobiales</taxon>
        <taxon>Nitrobacteraceae</taxon>
        <taxon>Bradyrhizobium</taxon>
    </lineage>
</organism>